<dbReference type="Pfam" id="PF00534">
    <property type="entry name" value="Glycos_transf_1"/>
    <property type="match status" value="1"/>
</dbReference>
<evidence type="ECO:0000313" key="6">
    <source>
        <dbReference type="Proteomes" id="UP000320085"/>
    </source>
</evidence>
<dbReference type="PANTHER" id="PTHR12526">
    <property type="entry name" value="GLYCOSYLTRANSFERASE"/>
    <property type="match status" value="1"/>
</dbReference>
<dbReference type="Pfam" id="PF13439">
    <property type="entry name" value="Glyco_transf_4"/>
    <property type="match status" value="1"/>
</dbReference>
<dbReference type="InterPro" id="IPR001296">
    <property type="entry name" value="Glyco_trans_1"/>
</dbReference>
<dbReference type="Gene3D" id="3.40.50.2000">
    <property type="entry name" value="Glycogen Phosphorylase B"/>
    <property type="match status" value="2"/>
</dbReference>
<reference evidence="5 6" key="1">
    <citation type="submission" date="2019-06" db="EMBL/GenBank/DDBJ databases">
        <title>Sequencing the genomes of 1000 actinobacteria strains.</title>
        <authorList>
            <person name="Klenk H.-P."/>
        </authorList>
    </citation>
    <scope>NUCLEOTIDE SEQUENCE [LARGE SCALE GENOMIC DNA]</scope>
    <source>
        <strain evidence="5 6">DSM 21776</strain>
    </source>
</reference>
<dbReference type="EMBL" id="VFQF01000001">
    <property type="protein sequence ID" value="TQN48806.1"/>
    <property type="molecule type" value="Genomic_DNA"/>
</dbReference>
<dbReference type="GO" id="GO:0016757">
    <property type="term" value="F:glycosyltransferase activity"/>
    <property type="evidence" value="ECO:0007669"/>
    <property type="project" value="UniProtKB-KW"/>
</dbReference>
<accession>A0A543PXK8</accession>
<name>A0A543PXK8_9MICO</name>
<organism evidence="5 6">
    <name type="scientific">Humibacillus xanthopallidus</name>
    <dbReference type="NCBI Taxonomy" id="412689"/>
    <lineage>
        <taxon>Bacteria</taxon>
        <taxon>Bacillati</taxon>
        <taxon>Actinomycetota</taxon>
        <taxon>Actinomycetes</taxon>
        <taxon>Micrococcales</taxon>
        <taxon>Intrasporangiaceae</taxon>
        <taxon>Humibacillus</taxon>
    </lineage>
</organism>
<evidence type="ECO:0000259" key="3">
    <source>
        <dbReference type="Pfam" id="PF00534"/>
    </source>
</evidence>
<evidence type="ECO:0000256" key="1">
    <source>
        <dbReference type="ARBA" id="ARBA00022676"/>
    </source>
</evidence>
<dbReference type="AlphaFoldDB" id="A0A543PXK8"/>
<sequence length="388" mass="41969">MSLLGTAPTPGDRTKILWLIKGLGPGGAEQLLLLSARVADRDRFDIRLAYVRPDKTHLVPEFEALGLVPHRLGEGTGRPGGWLPELRRLMAEVDVVHAHSPVLASAARLAARTLPRGRRPVVVTTEHNEWTSHRAPTRLLNGLTAPLDAHHWAVSEQVKHTVWPSRRVSYEVLIHGIDTQAAPVDPWERERVRAELGVSEDEVLSLTVANLRKNKDYPNLLRAARIALDAEPRLRFAAVGQGPLADAVSALHAELGLGDRFALVGFRRDVRSLMAAADVFTLASAHEGLPVAVMEAFAAGLPVVATRVGGLPHQIDEGVHGLLVEPGQSAELAEALVALAQNAPRRARMSSAALSRASSYDIRNAVTKQQQTYAAVVSSQRRQTTPAA</sequence>
<comment type="caution">
    <text evidence="5">The sequence shown here is derived from an EMBL/GenBank/DDBJ whole genome shotgun (WGS) entry which is preliminary data.</text>
</comment>
<dbReference type="PANTHER" id="PTHR12526:SF636">
    <property type="entry name" value="BLL3647 PROTEIN"/>
    <property type="match status" value="1"/>
</dbReference>
<evidence type="ECO:0000259" key="4">
    <source>
        <dbReference type="Pfam" id="PF13439"/>
    </source>
</evidence>
<dbReference type="Proteomes" id="UP000320085">
    <property type="component" value="Unassembled WGS sequence"/>
</dbReference>
<dbReference type="InterPro" id="IPR028098">
    <property type="entry name" value="Glyco_trans_4-like_N"/>
</dbReference>
<feature type="domain" description="Glycosyl transferase family 1" evidence="3">
    <location>
        <begin position="189"/>
        <end position="353"/>
    </location>
</feature>
<evidence type="ECO:0000256" key="2">
    <source>
        <dbReference type="ARBA" id="ARBA00022679"/>
    </source>
</evidence>
<feature type="domain" description="Glycosyltransferase subfamily 4-like N-terminal" evidence="4">
    <location>
        <begin position="25"/>
        <end position="176"/>
    </location>
</feature>
<protein>
    <submittedName>
        <fullName evidence="5">Glycosyltransferase involved in cell wall biosynthesis</fullName>
    </submittedName>
</protein>
<gene>
    <name evidence="5" type="ORF">FHX52_1953</name>
</gene>
<keyword evidence="2 5" id="KW-0808">Transferase</keyword>
<proteinExistence type="predicted"/>
<evidence type="ECO:0000313" key="5">
    <source>
        <dbReference type="EMBL" id="TQN48806.1"/>
    </source>
</evidence>
<keyword evidence="1" id="KW-0328">Glycosyltransferase</keyword>
<dbReference type="SUPFAM" id="SSF53756">
    <property type="entry name" value="UDP-Glycosyltransferase/glycogen phosphorylase"/>
    <property type="match status" value="1"/>
</dbReference>